<dbReference type="Pfam" id="PF01266">
    <property type="entry name" value="DAO"/>
    <property type="match status" value="1"/>
</dbReference>
<dbReference type="PANTHER" id="PTHR13847:SF281">
    <property type="entry name" value="FAD DEPENDENT OXIDOREDUCTASE DOMAIN-CONTAINING PROTEIN"/>
    <property type="match status" value="1"/>
</dbReference>
<evidence type="ECO:0000313" key="2">
    <source>
        <dbReference type="EMBL" id="MBU3077932.1"/>
    </source>
</evidence>
<dbReference type="InterPro" id="IPR006076">
    <property type="entry name" value="FAD-dep_OxRdtase"/>
</dbReference>
<proteinExistence type="predicted"/>
<protein>
    <submittedName>
        <fullName evidence="2">FAD-binding oxidoreductase</fullName>
    </submittedName>
</protein>
<dbReference type="Proteomes" id="UP000776276">
    <property type="component" value="Unassembled WGS sequence"/>
</dbReference>
<sequence>MSLAAAYPSSWYAATAGPPPAAAPLAGAQTADVCVVGGGYAGLSTALHLARAGMAVVLLEQAQLGWGASGRNGGQVHVGMRRDQEWLERRLGPETAMALWRIALDARDHLDWLITGQGADCDFVPGHLHVDHKPRIVADTRRHVALMNERYDHRSLRFVDREEVRARVASHDYHGGMLDMRGGHLHALKLAFGIARAALGAGARLHPASPATGFARQDGRWRVETPAGHVLADRVVIAGNGYLRGLVPAVEARVMPIANYIAVTEPFGEAGARALIRDGEAVSDSRFVVYYFRTTADHRLLFGGGESYSYRAPNDIAGLVREHMLRIFPQLAKARIDYGWQGMLAITPNRLPLVREVAPGITNISGFSGLGVVLAPYFGKLVADALANADGAALDRLAALPVPRFPGGRWLRWPTLVAAMSFFALRDRL</sequence>
<feature type="domain" description="FAD dependent oxidoreductase" evidence="1">
    <location>
        <begin position="32"/>
        <end position="384"/>
    </location>
</feature>
<comment type="caution">
    <text evidence="2">The sequence shown here is derived from an EMBL/GenBank/DDBJ whole genome shotgun (WGS) entry which is preliminary data.</text>
</comment>
<accession>A0ABS6BJX7</accession>
<reference evidence="2 3" key="1">
    <citation type="submission" date="2021-06" db="EMBL/GenBank/DDBJ databases">
        <title>Sphingomonas sp. XMGL2, whole genome shotgun sequencing project.</title>
        <authorList>
            <person name="Zhao G."/>
            <person name="Shen L."/>
        </authorList>
    </citation>
    <scope>NUCLEOTIDE SEQUENCE [LARGE SCALE GENOMIC DNA]</scope>
    <source>
        <strain evidence="2 3">XMGL2</strain>
    </source>
</reference>
<evidence type="ECO:0000259" key="1">
    <source>
        <dbReference type="Pfam" id="PF01266"/>
    </source>
</evidence>
<name>A0ABS6BJX7_9SPHN</name>
<dbReference type="PANTHER" id="PTHR13847">
    <property type="entry name" value="SARCOSINE DEHYDROGENASE-RELATED"/>
    <property type="match status" value="1"/>
</dbReference>
<dbReference type="EMBL" id="JAHKRT010000004">
    <property type="protein sequence ID" value="MBU3077932.1"/>
    <property type="molecule type" value="Genomic_DNA"/>
</dbReference>
<gene>
    <name evidence="2" type="ORF">KOF26_08650</name>
</gene>
<evidence type="ECO:0000313" key="3">
    <source>
        <dbReference type="Proteomes" id="UP000776276"/>
    </source>
</evidence>
<keyword evidence="3" id="KW-1185">Reference proteome</keyword>
<organism evidence="2 3">
    <name type="scientific">Sphingomonas quercus</name>
    <dbReference type="NCBI Taxonomy" id="2842451"/>
    <lineage>
        <taxon>Bacteria</taxon>
        <taxon>Pseudomonadati</taxon>
        <taxon>Pseudomonadota</taxon>
        <taxon>Alphaproteobacteria</taxon>
        <taxon>Sphingomonadales</taxon>
        <taxon>Sphingomonadaceae</taxon>
        <taxon>Sphingomonas</taxon>
    </lineage>
</organism>